<name>A0A9W8L1X8_9FUNG</name>
<keyword evidence="4" id="KW-1185">Reference proteome</keyword>
<gene>
    <name evidence="3" type="ORF">IWW39_005942</name>
</gene>
<accession>A0A9W8L1X8</accession>
<evidence type="ECO:0000313" key="3">
    <source>
        <dbReference type="EMBL" id="KAJ2682568.1"/>
    </source>
</evidence>
<evidence type="ECO:0000256" key="1">
    <source>
        <dbReference type="SAM" id="Coils"/>
    </source>
</evidence>
<dbReference type="OrthoDB" id="5585549at2759"/>
<reference evidence="3" key="1">
    <citation type="submission" date="2022-07" db="EMBL/GenBank/DDBJ databases">
        <title>Phylogenomic reconstructions and comparative analyses of Kickxellomycotina fungi.</title>
        <authorList>
            <person name="Reynolds N.K."/>
            <person name="Stajich J.E."/>
            <person name="Barry K."/>
            <person name="Grigoriev I.V."/>
            <person name="Crous P."/>
            <person name="Smith M.E."/>
        </authorList>
    </citation>
    <scope>NUCLEOTIDE SEQUENCE</scope>
    <source>
        <strain evidence="3">CBS 109367</strain>
    </source>
</reference>
<evidence type="ECO:0000313" key="4">
    <source>
        <dbReference type="Proteomes" id="UP001151516"/>
    </source>
</evidence>
<feature type="region of interest" description="Disordered" evidence="2">
    <location>
        <begin position="1"/>
        <end position="64"/>
    </location>
</feature>
<comment type="caution">
    <text evidence="3">The sequence shown here is derived from an EMBL/GenBank/DDBJ whole genome shotgun (WGS) entry which is preliminary data.</text>
</comment>
<proteinExistence type="predicted"/>
<dbReference type="EMBL" id="JANBTX010000397">
    <property type="protein sequence ID" value="KAJ2682568.1"/>
    <property type="molecule type" value="Genomic_DNA"/>
</dbReference>
<evidence type="ECO:0000256" key="2">
    <source>
        <dbReference type="SAM" id="MobiDB-lite"/>
    </source>
</evidence>
<dbReference type="AlphaFoldDB" id="A0A9W8L1X8"/>
<protein>
    <submittedName>
        <fullName evidence="3">Uncharacterized protein</fullName>
    </submittedName>
</protein>
<sequence length="489" mass="54033">MNPKHMSLGGKEDWPRRRSPLPASMLYGASPRRRKDASSSFSASPSQDALVPTDNGGDFWDSGTITPRSWGSQLGSSGLNMFDSSDESTLFLQIRQQKRTISELSKQLEDREAELARQIKLADTLRASADDAHRHAQAERQIVNRHEVQLRWHEEQLILQSESAKKQTIAHQSALRMADKRHQAAIDRMLARVAQAEDETRLLSARIKDLSLKLDRAKVLEEQSRCASDQMSRQIMDARLAAIQAGQSSAELVVRLNERSVYISQLESQVRALLLSVSLDYVRLPNAAHLPAAFGLEPSAGDLSLHAEISKATRLFSNDRDSDSLPQQPQKQLVHRLAPLQLHAHNASWNMELLGANVHAQHVGRSNTTSGMPSDSGSHNYNGSARLLSLCGHSEHARLDGSAAELSAGPDGILYWMAVYAHMVWALHSRLWVRPTIDLAGSMVRAVFGLLSLGPWLRILLLFLPTRTNRAPAACGRGKGEAGSSRDSY</sequence>
<feature type="coiled-coil region" evidence="1">
    <location>
        <begin position="179"/>
        <end position="213"/>
    </location>
</feature>
<feature type="coiled-coil region" evidence="1">
    <location>
        <begin position="94"/>
        <end position="121"/>
    </location>
</feature>
<organism evidence="3 4">
    <name type="scientific">Coemansia spiralis</name>
    <dbReference type="NCBI Taxonomy" id="417178"/>
    <lineage>
        <taxon>Eukaryota</taxon>
        <taxon>Fungi</taxon>
        <taxon>Fungi incertae sedis</taxon>
        <taxon>Zoopagomycota</taxon>
        <taxon>Kickxellomycotina</taxon>
        <taxon>Kickxellomycetes</taxon>
        <taxon>Kickxellales</taxon>
        <taxon>Kickxellaceae</taxon>
        <taxon>Coemansia</taxon>
    </lineage>
</organism>
<keyword evidence="1" id="KW-0175">Coiled coil</keyword>
<dbReference type="Proteomes" id="UP001151516">
    <property type="component" value="Unassembled WGS sequence"/>
</dbReference>